<organism evidence="3 4">
    <name type="scientific">Nitrincola nitratireducens</name>
    <dbReference type="NCBI Taxonomy" id="1229521"/>
    <lineage>
        <taxon>Bacteria</taxon>
        <taxon>Pseudomonadati</taxon>
        <taxon>Pseudomonadota</taxon>
        <taxon>Gammaproteobacteria</taxon>
        <taxon>Oceanospirillales</taxon>
        <taxon>Oceanospirillaceae</taxon>
        <taxon>Nitrincola</taxon>
    </lineage>
</organism>
<keyword evidence="1" id="KW-0665">Pyrimidine biosynthesis</keyword>
<dbReference type="STRING" id="1229521.D791_01765"/>
<dbReference type="Gene3D" id="3.20.20.140">
    <property type="entry name" value="Metal-dependent hydrolases"/>
    <property type="match status" value="1"/>
</dbReference>
<dbReference type="GO" id="GO:0005737">
    <property type="term" value="C:cytoplasm"/>
    <property type="evidence" value="ECO:0007669"/>
    <property type="project" value="TreeGrafter"/>
</dbReference>
<dbReference type="PANTHER" id="PTHR43668:SF4">
    <property type="entry name" value="ALLANTOINASE"/>
    <property type="match status" value="1"/>
</dbReference>
<evidence type="ECO:0000313" key="4">
    <source>
        <dbReference type="Proteomes" id="UP000019464"/>
    </source>
</evidence>
<dbReference type="GO" id="GO:0004038">
    <property type="term" value="F:allantoinase activity"/>
    <property type="evidence" value="ECO:0007669"/>
    <property type="project" value="UniProtKB-EC"/>
</dbReference>
<evidence type="ECO:0000256" key="1">
    <source>
        <dbReference type="ARBA" id="ARBA00022975"/>
    </source>
</evidence>
<comment type="caution">
    <text evidence="3">The sequence shown here is derived from an EMBL/GenBank/DDBJ whole genome shotgun (WGS) entry which is preliminary data.</text>
</comment>
<name>W9VLC2_9GAMM</name>
<dbReference type="AlphaFoldDB" id="W9VLC2"/>
<dbReference type="InterPro" id="IPR032466">
    <property type="entry name" value="Metal_Hydrolase"/>
</dbReference>
<dbReference type="PANTHER" id="PTHR43668">
    <property type="entry name" value="ALLANTOINASE"/>
    <property type="match status" value="1"/>
</dbReference>
<reference evidence="3 4" key="2">
    <citation type="journal article" date="2015" name="Syst. Appl. Microbiol.">
        <title>Nitrincola nitratireducens sp. nov. isolated from a haloalkaline crater lake.</title>
        <authorList>
            <person name="Singh A."/>
            <person name="Vaidya B."/>
            <person name="Tanuku N.R."/>
            <person name="Pinnaka A.K."/>
        </authorList>
    </citation>
    <scope>NUCLEOTIDE SEQUENCE [LARGE SCALE GENOMIC DNA]</scope>
    <source>
        <strain evidence="3 4">AK23</strain>
    </source>
</reference>
<protein>
    <submittedName>
        <fullName evidence="3">Allantoinase</fullName>
        <ecNumber evidence="3">3.5.2.5</ecNumber>
    </submittedName>
</protein>
<dbReference type="EMBL" id="AONB01000007">
    <property type="protein sequence ID" value="EXJ11310.1"/>
    <property type="molecule type" value="Genomic_DNA"/>
</dbReference>
<dbReference type="InterPro" id="IPR050138">
    <property type="entry name" value="DHOase/Allantoinase_Hydrolase"/>
</dbReference>
<dbReference type="Pfam" id="PF12890">
    <property type="entry name" value="DHOase"/>
    <property type="match status" value="1"/>
</dbReference>
<evidence type="ECO:0000259" key="2">
    <source>
        <dbReference type="Pfam" id="PF12890"/>
    </source>
</evidence>
<dbReference type="SUPFAM" id="SSF51338">
    <property type="entry name" value="Composite domain of metallo-dependent hydrolases"/>
    <property type="match status" value="1"/>
</dbReference>
<dbReference type="InterPro" id="IPR024403">
    <property type="entry name" value="DHOase_cat"/>
</dbReference>
<feature type="domain" description="Dihydroorotase catalytic" evidence="2">
    <location>
        <begin position="66"/>
        <end position="122"/>
    </location>
</feature>
<sequence>MPPKLTLDKRLTQQHADLLIKGGIAITPSGAEQLDIACIEGTIVALGALAGTWTADTELDARGLHILPGVIDSQVHFREPGLTHKEDLETGTRGAVLGGVTGIFEMPNTNPLTLWQMTYTQSSTLPKDVLGVIMPFIWAALR</sequence>
<dbReference type="GO" id="GO:0006145">
    <property type="term" value="P:purine nucleobase catabolic process"/>
    <property type="evidence" value="ECO:0007669"/>
    <property type="project" value="TreeGrafter"/>
</dbReference>
<evidence type="ECO:0000313" key="3">
    <source>
        <dbReference type="EMBL" id="EXJ11310.1"/>
    </source>
</evidence>
<keyword evidence="3" id="KW-0378">Hydrolase</keyword>
<dbReference type="Proteomes" id="UP000019464">
    <property type="component" value="Unassembled WGS sequence"/>
</dbReference>
<reference evidence="4" key="1">
    <citation type="submission" date="2012-11" db="EMBL/GenBank/DDBJ databases">
        <authorList>
            <person name="Singh A."/>
            <person name="Pinnaka A.K."/>
            <person name="Vaidya B."/>
        </authorList>
    </citation>
    <scope>NUCLEOTIDE SEQUENCE [LARGE SCALE GENOMIC DNA]</scope>
    <source>
        <strain evidence="4">AK23</strain>
    </source>
</reference>
<dbReference type="SUPFAM" id="SSF51556">
    <property type="entry name" value="Metallo-dependent hydrolases"/>
    <property type="match status" value="1"/>
</dbReference>
<accession>W9VLC2</accession>
<dbReference type="PATRIC" id="fig|1229521.3.peg.1792"/>
<proteinExistence type="predicted"/>
<keyword evidence="4" id="KW-1185">Reference proteome</keyword>
<dbReference type="EC" id="3.5.2.5" evidence="3"/>
<gene>
    <name evidence="3" type="primary">allB</name>
    <name evidence="3" type="ORF">D791_01765</name>
</gene>
<dbReference type="InterPro" id="IPR011059">
    <property type="entry name" value="Metal-dep_hydrolase_composite"/>
</dbReference>